<proteinExistence type="predicted"/>
<sequence length="214" mass="24001">MDMLDLVSQPEVARLLREAQLHADQGDIMHAMAGLGLAMKALMQYYARDIFDGRYPSPFSFGDNISTFDRPKHGLGRSLEASLAKTMDIVEKMQAALRVTSLGIDLPKYLRFEARVPRVDGYMDGSKSYAVAESYKSITVEECEWSRQFVIDSCLHAARSDGLHEVLEADLQANWKASLDRRWRAEERYWTGPPEVPQQAEADAGNEESPTLGA</sequence>
<dbReference type="Proteomes" id="UP001164439">
    <property type="component" value="Chromosome"/>
</dbReference>
<reference evidence="2" key="1">
    <citation type="submission" date="2022-12" db="EMBL/GenBank/DDBJ databases">
        <authorList>
            <person name="Ruckert C."/>
            <person name="Busche T."/>
            <person name="Kalinowski J."/>
            <person name="Wittmann C."/>
        </authorList>
    </citation>
    <scope>NUCLEOTIDE SEQUENCE</scope>
    <source>
        <strain evidence="2">DSM 40467</strain>
    </source>
</reference>
<evidence type="ECO:0000313" key="2">
    <source>
        <dbReference type="EMBL" id="WAZ20181.1"/>
    </source>
</evidence>
<dbReference type="RefSeq" id="WP_269657869.1">
    <property type="nucleotide sequence ID" value="NZ_CP114413.1"/>
</dbReference>
<name>A0ABY7KB71_9ACTN</name>
<gene>
    <name evidence="2" type="ORF">STRCI_001280</name>
</gene>
<accession>A0ABY7KB71</accession>
<evidence type="ECO:0000313" key="3">
    <source>
        <dbReference type="Proteomes" id="UP001164439"/>
    </source>
</evidence>
<keyword evidence="3" id="KW-1185">Reference proteome</keyword>
<feature type="region of interest" description="Disordered" evidence="1">
    <location>
        <begin position="190"/>
        <end position="214"/>
    </location>
</feature>
<organism evidence="2 3">
    <name type="scientific">Streptomyces cinnabarinus</name>
    <dbReference type="NCBI Taxonomy" id="67287"/>
    <lineage>
        <taxon>Bacteria</taxon>
        <taxon>Bacillati</taxon>
        <taxon>Actinomycetota</taxon>
        <taxon>Actinomycetes</taxon>
        <taxon>Kitasatosporales</taxon>
        <taxon>Streptomycetaceae</taxon>
        <taxon>Streptomyces</taxon>
    </lineage>
</organism>
<protein>
    <recommendedName>
        <fullName evidence="4">AbiTii domain-containing protein</fullName>
    </recommendedName>
</protein>
<dbReference type="EMBL" id="CP114413">
    <property type="protein sequence ID" value="WAZ20181.1"/>
    <property type="molecule type" value="Genomic_DNA"/>
</dbReference>
<evidence type="ECO:0000256" key="1">
    <source>
        <dbReference type="SAM" id="MobiDB-lite"/>
    </source>
</evidence>
<evidence type="ECO:0008006" key="4">
    <source>
        <dbReference type="Google" id="ProtNLM"/>
    </source>
</evidence>